<comment type="caution">
    <text evidence="3">The sequence shown here is derived from an EMBL/GenBank/DDBJ whole genome shotgun (WGS) entry which is preliminary data.</text>
</comment>
<dbReference type="InterPro" id="IPR041715">
    <property type="entry name" value="HisRS-like_core"/>
</dbReference>
<dbReference type="AlphaFoldDB" id="X0WU23"/>
<gene>
    <name evidence="3" type="ORF">S01H1_72312</name>
</gene>
<dbReference type="SUPFAM" id="SSF55681">
    <property type="entry name" value="Class II aaRS and biotin synthetases"/>
    <property type="match status" value="1"/>
</dbReference>
<evidence type="ECO:0000313" key="3">
    <source>
        <dbReference type="EMBL" id="GAG34150.1"/>
    </source>
</evidence>
<protein>
    <recommendedName>
        <fullName evidence="2">Aminoacyl-transfer RNA synthetases class-II family profile domain-containing protein</fullName>
    </recommendedName>
</protein>
<dbReference type="Gene3D" id="3.30.930.10">
    <property type="entry name" value="Bira Bifunctional Protein, Domain 2"/>
    <property type="match status" value="1"/>
</dbReference>
<reference evidence="3" key="1">
    <citation type="journal article" date="2014" name="Front. Microbiol.">
        <title>High frequency of phylogenetically diverse reductive dehalogenase-homologous genes in deep subseafloor sedimentary metagenomes.</title>
        <authorList>
            <person name="Kawai M."/>
            <person name="Futagami T."/>
            <person name="Toyoda A."/>
            <person name="Takaki Y."/>
            <person name="Nishi S."/>
            <person name="Hori S."/>
            <person name="Arai W."/>
            <person name="Tsubouchi T."/>
            <person name="Morono Y."/>
            <person name="Uchiyama I."/>
            <person name="Ito T."/>
            <person name="Fujiyama A."/>
            <person name="Inagaki F."/>
            <person name="Takami H."/>
        </authorList>
    </citation>
    <scope>NUCLEOTIDE SEQUENCE</scope>
    <source>
        <strain evidence="3">Expedition CK06-06</strain>
    </source>
</reference>
<feature type="non-terminal residue" evidence="3">
    <location>
        <position position="194"/>
    </location>
</feature>
<name>X0WU23_9ZZZZ</name>
<accession>X0WU23</accession>
<dbReference type="CDD" id="cd00773">
    <property type="entry name" value="HisRS-like_core"/>
    <property type="match status" value="1"/>
</dbReference>
<evidence type="ECO:0000259" key="2">
    <source>
        <dbReference type="PROSITE" id="PS50862"/>
    </source>
</evidence>
<dbReference type="InterPro" id="IPR006195">
    <property type="entry name" value="aa-tRNA-synth_II"/>
</dbReference>
<dbReference type="PANTHER" id="PTHR11476:SF7">
    <property type="entry name" value="HISTIDINE--TRNA LIGASE"/>
    <property type="match status" value="1"/>
</dbReference>
<dbReference type="PROSITE" id="PS50862">
    <property type="entry name" value="AA_TRNA_LIGASE_II"/>
    <property type="match status" value="1"/>
</dbReference>
<dbReference type="EMBL" id="BARS01048215">
    <property type="protein sequence ID" value="GAG34150.1"/>
    <property type="molecule type" value="Genomic_DNA"/>
</dbReference>
<dbReference type="InterPro" id="IPR045864">
    <property type="entry name" value="aa-tRNA-synth_II/BPL/LPL"/>
</dbReference>
<dbReference type="PANTHER" id="PTHR11476">
    <property type="entry name" value="HISTIDYL-TRNA SYNTHETASE"/>
    <property type="match status" value="1"/>
</dbReference>
<evidence type="ECO:0000256" key="1">
    <source>
        <dbReference type="ARBA" id="ARBA00008226"/>
    </source>
</evidence>
<dbReference type="Pfam" id="PF13393">
    <property type="entry name" value="tRNA-synt_His"/>
    <property type="match status" value="1"/>
</dbReference>
<proteinExistence type="inferred from homology"/>
<comment type="similarity">
    <text evidence="1">Belongs to the class-II aminoacyl-tRNA synthetase family.</text>
</comment>
<feature type="domain" description="Aminoacyl-transfer RNA synthetases class-II family profile" evidence="2">
    <location>
        <begin position="26"/>
        <end position="194"/>
    </location>
</feature>
<sequence length="194" mass="22654">MKNMDKTKLQTLKGFRDFLPEDTRKREYIIRKLSEVFERFGFEQIQTPTLEYADVILNKYGKESNKLVYTFKDLGGRKVALPYDLTVPTARVLAQYKDLPRYFRRYQIQNVFRADKPQKGRYREFTQCDIDIFGSKGSLADAEIIACTYFAFESIGYPSIVIKINDRQTLIKTVSPFSKKNITTLSIIQSLDKL</sequence>
<organism evidence="3">
    <name type="scientific">marine sediment metagenome</name>
    <dbReference type="NCBI Taxonomy" id="412755"/>
    <lineage>
        <taxon>unclassified sequences</taxon>
        <taxon>metagenomes</taxon>
        <taxon>ecological metagenomes</taxon>
    </lineage>
</organism>